<evidence type="ECO:0000313" key="2">
    <source>
        <dbReference type="Proteomes" id="UP001549363"/>
    </source>
</evidence>
<evidence type="ECO:0000313" key="1">
    <source>
        <dbReference type="EMBL" id="MET4562204.1"/>
    </source>
</evidence>
<reference evidence="1 2" key="1">
    <citation type="submission" date="2024-06" db="EMBL/GenBank/DDBJ databases">
        <title>Sorghum-associated microbial communities from plants grown in Nebraska, USA.</title>
        <authorList>
            <person name="Schachtman D."/>
        </authorList>
    </citation>
    <scope>NUCLEOTIDE SEQUENCE [LARGE SCALE GENOMIC DNA]</scope>
    <source>
        <strain evidence="1 2">736</strain>
    </source>
</reference>
<protein>
    <submittedName>
        <fullName evidence="1">Uncharacterized protein</fullName>
    </submittedName>
</protein>
<name>A0ABV2PNM8_9BACI</name>
<gene>
    <name evidence="1" type="ORF">ABIA69_003390</name>
</gene>
<sequence length="108" mass="12671">MLKKVKGRYILFSQQEHEMVQLDFTHTQIEKFIGMWEADFSINLIYRKLNIHKVSAALIAMDLELLGVIKARKHGLIGKRLDGDYDDWFEGFKKNKESGLLRKEKMVS</sequence>
<organism evidence="1 2">
    <name type="scientific">Lysinibacillus parviboronicapiens</name>
    <dbReference type="NCBI Taxonomy" id="436516"/>
    <lineage>
        <taxon>Bacteria</taxon>
        <taxon>Bacillati</taxon>
        <taxon>Bacillota</taxon>
        <taxon>Bacilli</taxon>
        <taxon>Bacillales</taxon>
        <taxon>Bacillaceae</taxon>
        <taxon>Lysinibacillus</taxon>
    </lineage>
</organism>
<comment type="caution">
    <text evidence="1">The sequence shown here is derived from an EMBL/GenBank/DDBJ whole genome shotgun (WGS) entry which is preliminary data.</text>
</comment>
<dbReference type="RefSeq" id="WP_354472386.1">
    <property type="nucleotide sequence ID" value="NZ_JBEPSB010000018.1"/>
</dbReference>
<dbReference type="Proteomes" id="UP001549363">
    <property type="component" value="Unassembled WGS sequence"/>
</dbReference>
<proteinExistence type="predicted"/>
<accession>A0ABV2PNM8</accession>
<keyword evidence="2" id="KW-1185">Reference proteome</keyword>
<dbReference type="EMBL" id="JBEPSB010000018">
    <property type="protein sequence ID" value="MET4562204.1"/>
    <property type="molecule type" value="Genomic_DNA"/>
</dbReference>